<accession>A0ABV7WIJ9</accession>
<comment type="caution">
    <text evidence="3">The sequence shown here is derived from an EMBL/GenBank/DDBJ whole genome shotgun (WGS) entry which is preliminary data.</text>
</comment>
<dbReference type="PROSITE" id="PS51084">
    <property type="entry name" value="HIT_2"/>
    <property type="match status" value="1"/>
</dbReference>
<evidence type="ECO:0000313" key="4">
    <source>
        <dbReference type="Proteomes" id="UP001595685"/>
    </source>
</evidence>
<name>A0ABV7WIJ9_9MICO</name>
<dbReference type="Proteomes" id="UP001595685">
    <property type="component" value="Unassembled WGS sequence"/>
</dbReference>
<dbReference type="PRINTS" id="PR00332">
    <property type="entry name" value="HISTRIAD"/>
</dbReference>
<keyword evidence="4" id="KW-1185">Reference proteome</keyword>
<dbReference type="PANTHER" id="PTHR46648:SF1">
    <property type="entry name" value="ADENOSINE 5'-MONOPHOSPHORAMIDASE HNT1"/>
    <property type="match status" value="1"/>
</dbReference>
<evidence type="ECO:0000256" key="1">
    <source>
        <dbReference type="PROSITE-ProRule" id="PRU00464"/>
    </source>
</evidence>
<dbReference type="InterPro" id="IPR011146">
    <property type="entry name" value="HIT-like"/>
</dbReference>
<feature type="short sequence motif" description="Histidine triad motif" evidence="1">
    <location>
        <begin position="103"/>
        <end position="107"/>
    </location>
</feature>
<dbReference type="GO" id="GO:0008168">
    <property type="term" value="F:methyltransferase activity"/>
    <property type="evidence" value="ECO:0007669"/>
    <property type="project" value="UniProtKB-KW"/>
</dbReference>
<dbReference type="RefSeq" id="WP_340295787.1">
    <property type="nucleotide sequence ID" value="NZ_JBBEOI010000304.1"/>
</dbReference>
<dbReference type="EMBL" id="JBHRWW010000006">
    <property type="protein sequence ID" value="MFC3688767.1"/>
    <property type="molecule type" value="Genomic_DNA"/>
</dbReference>
<evidence type="ECO:0000313" key="3">
    <source>
        <dbReference type="EMBL" id="MFC3688767.1"/>
    </source>
</evidence>
<keyword evidence="3" id="KW-0808">Transferase</keyword>
<feature type="domain" description="HIT" evidence="2">
    <location>
        <begin position="13"/>
        <end position="118"/>
    </location>
</feature>
<evidence type="ECO:0000259" key="2">
    <source>
        <dbReference type="PROSITE" id="PS51084"/>
    </source>
</evidence>
<keyword evidence="3" id="KW-0489">Methyltransferase</keyword>
<dbReference type="EC" id="2.1.1.-" evidence="3"/>
<dbReference type="GO" id="GO:0032259">
    <property type="term" value="P:methylation"/>
    <property type="evidence" value="ECO:0007669"/>
    <property type="project" value="UniProtKB-KW"/>
</dbReference>
<dbReference type="Pfam" id="PF01230">
    <property type="entry name" value="HIT"/>
    <property type="match status" value="1"/>
</dbReference>
<dbReference type="SUPFAM" id="SSF54197">
    <property type="entry name" value="HIT-like"/>
    <property type="match status" value="1"/>
</dbReference>
<sequence length="148" mass="16126">MDYTPRGTDRPCVFCAIVAGRSPAHVVLRTEGVIAFLDTHPLFPGHVLLVPTLHVQTHDDLPLALAEEWLRSSQRLQRAVEAATGSEGALLIVNNVVSQSVPHVHQHVIPRTRGDGLRLWLGPRGRYRDDAEAAEVAARVRAALPADA</sequence>
<gene>
    <name evidence="3" type="ORF">ACFOLH_10480</name>
</gene>
<dbReference type="InterPro" id="IPR036265">
    <property type="entry name" value="HIT-like_sf"/>
</dbReference>
<reference evidence="4" key="1">
    <citation type="journal article" date="2019" name="Int. J. Syst. Evol. Microbiol.">
        <title>The Global Catalogue of Microorganisms (GCM) 10K type strain sequencing project: providing services to taxonomists for standard genome sequencing and annotation.</title>
        <authorList>
            <consortium name="The Broad Institute Genomics Platform"/>
            <consortium name="The Broad Institute Genome Sequencing Center for Infectious Disease"/>
            <person name="Wu L."/>
            <person name="Ma J."/>
        </authorList>
    </citation>
    <scope>NUCLEOTIDE SEQUENCE [LARGE SCALE GENOMIC DNA]</scope>
    <source>
        <strain evidence="4">NCAIM B.02333</strain>
    </source>
</reference>
<organism evidence="3 4">
    <name type="scientific">Aquipuribacter hungaricus</name>
    <dbReference type="NCBI Taxonomy" id="545624"/>
    <lineage>
        <taxon>Bacteria</taxon>
        <taxon>Bacillati</taxon>
        <taxon>Actinomycetota</taxon>
        <taxon>Actinomycetes</taxon>
        <taxon>Micrococcales</taxon>
        <taxon>Intrasporangiaceae</taxon>
        <taxon>Aquipuribacter</taxon>
    </lineage>
</organism>
<proteinExistence type="predicted"/>
<dbReference type="InterPro" id="IPR001310">
    <property type="entry name" value="Histidine_triad_HIT"/>
</dbReference>
<protein>
    <submittedName>
        <fullName evidence="3">HIT family protein</fullName>
        <ecNumber evidence="3">2.1.1.-</ecNumber>
    </submittedName>
</protein>
<dbReference type="Gene3D" id="3.30.428.10">
    <property type="entry name" value="HIT-like"/>
    <property type="match status" value="1"/>
</dbReference>
<dbReference type="PANTHER" id="PTHR46648">
    <property type="entry name" value="HIT FAMILY PROTEIN 1"/>
    <property type="match status" value="1"/>
</dbReference>